<organism evidence="2 3">
    <name type="scientific">Spodoptera exigua</name>
    <name type="common">Beet armyworm</name>
    <name type="synonym">Noctua fulgens</name>
    <dbReference type="NCBI Taxonomy" id="7107"/>
    <lineage>
        <taxon>Eukaryota</taxon>
        <taxon>Metazoa</taxon>
        <taxon>Ecdysozoa</taxon>
        <taxon>Arthropoda</taxon>
        <taxon>Hexapoda</taxon>
        <taxon>Insecta</taxon>
        <taxon>Pterygota</taxon>
        <taxon>Neoptera</taxon>
        <taxon>Endopterygota</taxon>
        <taxon>Lepidoptera</taxon>
        <taxon>Glossata</taxon>
        <taxon>Ditrysia</taxon>
        <taxon>Noctuoidea</taxon>
        <taxon>Noctuidae</taxon>
        <taxon>Amphipyrinae</taxon>
        <taxon>Spodoptera</taxon>
    </lineage>
</organism>
<protein>
    <submittedName>
        <fullName evidence="2">Uncharacterized protein</fullName>
    </submittedName>
</protein>
<name>A0A922MNY6_SPOEX</name>
<evidence type="ECO:0000313" key="2">
    <source>
        <dbReference type="EMBL" id="KAH9640212.1"/>
    </source>
</evidence>
<accession>A0A922MNY6</accession>
<dbReference type="Proteomes" id="UP000814243">
    <property type="component" value="Unassembled WGS sequence"/>
</dbReference>
<dbReference type="EMBL" id="JACEFF010000290">
    <property type="protein sequence ID" value="KAH9640212.1"/>
    <property type="molecule type" value="Genomic_DNA"/>
</dbReference>
<sequence>MTTVCRSSVPARPPPTPYGPPDLSPPQDIVHLELNGAPPPPSPPPLRPSLDLRLARNAPYFPPVADSRVLVEQFRAQIGEEPMLPPVVIDPVATVSTDDYTVEELEEAKFTSQAAHSAHDASSGAAGDVAAGGGGELRAGPRRRLRCTRRRSVAHDEGGAGGAGGADEVQAPPPPPPPRFERSLFMRARLTVPRADYTEPYSIWSHLCHTYN</sequence>
<feature type="region of interest" description="Disordered" evidence="1">
    <location>
        <begin position="1"/>
        <end position="48"/>
    </location>
</feature>
<evidence type="ECO:0000256" key="1">
    <source>
        <dbReference type="SAM" id="MobiDB-lite"/>
    </source>
</evidence>
<comment type="caution">
    <text evidence="2">The sequence shown here is derived from an EMBL/GenBank/DDBJ whole genome shotgun (WGS) entry which is preliminary data.</text>
</comment>
<evidence type="ECO:0000313" key="3">
    <source>
        <dbReference type="Proteomes" id="UP000814243"/>
    </source>
</evidence>
<feature type="compositionally biased region" description="Basic residues" evidence="1">
    <location>
        <begin position="140"/>
        <end position="152"/>
    </location>
</feature>
<feature type="region of interest" description="Disordered" evidence="1">
    <location>
        <begin position="112"/>
        <end position="181"/>
    </location>
</feature>
<dbReference type="AlphaFoldDB" id="A0A922MNY6"/>
<proteinExistence type="predicted"/>
<feature type="compositionally biased region" description="Low complexity" evidence="1">
    <location>
        <begin position="114"/>
        <end position="129"/>
    </location>
</feature>
<feature type="compositionally biased region" description="Pro residues" evidence="1">
    <location>
        <begin position="11"/>
        <end position="24"/>
    </location>
</feature>
<feature type="compositionally biased region" description="Pro residues" evidence="1">
    <location>
        <begin position="37"/>
        <end position="47"/>
    </location>
</feature>
<reference evidence="2" key="1">
    <citation type="journal article" date="2021" name="G3 (Bethesda)">
        <title>Genome and transcriptome analysis of the beet armyworm Spodoptera exigua reveals targets for pest control. .</title>
        <authorList>
            <person name="Simon S."/>
            <person name="Breeschoten T."/>
            <person name="Jansen H.J."/>
            <person name="Dirks R.P."/>
            <person name="Schranz M.E."/>
            <person name="Ros V.I.D."/>
        </authorList>
    </citation>
    <scope>NUCLEOTIDE SEQUENCE</scope>
    <source>
        <strain evidence="2">TB_SE_WUR_2020</strain>
    </source>
</reference>
<gene>
    <name evidence="2" type="ORF">HF086_008448</name>
</gene>